<gene>
    <name evidence="1" type="ORF">DPEC_G00230370</name>
</gene>
<keyword evidence="2" id="KW-1185">Reference proteome</keyword>
<sequence length="1048" mass="113818">MLQGSTTTSLLPFLLALLGYAMAGLHLWPSTHVALSNGSVFVNYDTRGSNTSSDLPNKTLSLVDMETNITFLTRTLPANQSEGRLEFNCSCFLYAGTFRFRLEQTGYATANLTAIGHANASVTDTDSRTASTWWWSPELQVVWSTFHIAVERSNNQSGSLQVGISTNELFQSCSFSLGPALFLEVSYLEFNQIGRNSINKVRARTRYPIKTLRSQTVDLLCAFYFTDRDFIRVALRSPYTDQDVKSSGPLYLSRIFSYKLLVDNINSYKTGCQGMMSLRLVTPPCALINGKVLLYRDRTGVSGMKGGTEAAGGEAEEPPLAFNWLTQGENETEFNCSMFDPGRNKYCFRFELNYSRSPSSSKTCLVVNRNAESWGPWQPWSICSVSCGEGVRERVRGCLLPSGGGSVRCSGMLKEQSLCSLEDCTVLPPPYPSPAAPPSSTPLGSNLVTVAGVSLCLAVILATVLVTLWRKLCRTRQCSSVRRSSGHSPGGRKLSDEASICGHSLQRPSLSDSHGNQRHPGGVGSGLAQNKRPNLGGVPLPQPPALVGSLVQDPDRLSPSGQKVLPPIFGYHLAQQQLKEMKRKGLREATQIYHVSQSPVHDNLLEDSSTSTPSQPRLTLPELTSTPCPGDLQGDDSNLNRFPIMAPFPEARAPECSSATLPDRLSPWVELVLGPPTAGYGGGGGGGSSRRRDRTADWVEMTERSGFGGMVGGGVPSNSFQKNFRRTSSFHDPKPSPPPAASCQPYRERSKTQVGPRTRALPEGSCKSRGTWEKQAFPSYPIPEHSTPDWARPKPHTPDWAKPKPHTPDVETGSSFTSKSKHTGNHTSPAAIMGSDVLMNSDLTRDRKRSGADGDKCGGGVERKGEEIQMRGEGGVRGGDGRGRSHMRGEGGVRYGDERGSCNMRVRGGRDGGGVSGIGGPPPGSVFCGGPAYLTPDRAERAEQNWSRRGPSPIQRNILARKLKEAQSSSQQGSRNQHQYRQRSSTFCVSAGEQKKGRCRSLPLSGDYSTIRGGGGSPYRLTETEQCMLDLDMTTQYLGEDEFSPVHT</sequence>
<organism evidence="1 2">
    <name type="scientific">Dallia pectoralis</name>
    <name type="common">Alaska blackfish</name>
    <dbReference type="NCBI Taxonomy" id="75939"/>
    <lineage>
        <taxon>Eukaryota</taxon>
        <taxon>Metazoa</taxon>
        <taxon>Chordata</taxon>
        <taxon>Craniata</taxon>
        <taxon>Vertebrata</taxon>
        <taxon>Euteleostomi</taxon>
        <taxon>Actinopterygii</taxon>
        <taxon>Neopterygii</taxon>
        <taxon>Teleostei</taxon>
        <taxon>Protacanthopterygii</taxon>
        <taxon>Esociformes</taxon>
        <taxon>Umbridae</taxon>
        <taxon>Dallia</taxon>
    </lineage>
</organism>
<accession>A0ACC2G1Z7</accession>
<dbReference type="EMBL" id="CM055746">
    <property type="protein sequence ID" value="KAJ7997570.1"/>
    <property type="molecule type" value="Genomic_DNA"/>
</dbReference>
<proteinExistence type="predicted"/>
<dbReference type="Proteomes" id="UP001157502">
    <property type="component" value="Chromosome 19"/>
</dbReference>
<evidence type="ECO:0000313" key="2">
    <source>
        <dbReference type="Proteomes" id="UP001157502"/>
    </source>
</evidence>
<evidence type="ECO:0000313" key="1">
    <source>
        <dbReference type="EMBL" id="KAJ7997570.1"/>
    </source>
</evidence>
<comment type="caution">
    <text evidence="1">The sequence shown here is derived from an EMBL/GenBank/DDBJ whole genome shotgun (WGS) entry which is preliminary data.</text>
</comment>
<name>A0ACC2G1Z7_DALPE</name>
<reference evidence="1" key="1">
    <citation type="submission" date="2021-05" db="EMBL/GenBank/DDBJ databases">
        <authorList>
            <person name="Pan Q."/>
            <person name="Jouanno E."/>
            <person name="Zahm M."/>
            <person name="Klopp C."/>
            <person name="Cabau C."/>
            <person name="Louis A."/>
            <person name="Berthelot C."/>
            <person name="Parey E."/>
            <person name="Roest Crollius H."/>
            <person name="Montfort J."/>
            <person name="Robinson-Rechavi M."/>
            <person name="Bouchez O."/>
            <person name="Lampietro C."/>
            <person name="Lopez Roques C."/>
            <person name="Donnadieu C."/>
            <person name="Postlethwait J."/>
            <person name="Bobe J."/>
            <person name="Dillon D."/>
            <person name="Chandos A."/>
            <person name="von Hippel F."/>
            <person name="Guiguen Y."/>
        </authorList>
    </citation>
    <scope>NUCLEOTIDE SEQUENCE</scope>
    <source>
        <strain evidence="1">YG-Jan2019</strain>
    </source>
</reference>
<protein>
    <submittedName>
        <fullName evidence="1">Uncharacterized protein</fullName>
    </submittedName>
</protein>